<dbReference type="GO" id="GO:0004534">
    <property type="term" value="F:5'-3' RNA exonuclease activity"/>
    <property type="evidence" value="ECO:0007669"/>
    <property type="project" value="TreeGrafter"/>
</dbReference>
<dbReference type="Gene3D" id="3.20.20.140">
    <property type="entry name" value="Metal-dependent hydrolases"/>
    <property type="match status" value="1"/>
</dbReference>
<protein>
    <recommendedName>
        <fullName evidence="1">Polymerase/histidinol phosphatase N-terminal domain-containing protein</fullName>
    </recommendedName>
</protein>
<name>A0A4R2L7A0_9FIRM</name>
<evidence type="ECO:0000259" key="1">
    <source>
        <dbReference type="SMART" id="SM00481"/>
    </source>
</evidence>
<proteinExistence type="predicted"/>
<dbReference type="EMBL" id="SLWV01000001">
    <property type="protein sequence ID" value="TCO79999.1"/>
    <property type="molecule type" value="Genomic_DNA"/>
</dbReference>
<reference evidence="2 3" key="1">
    <citation type="submission" date="2019-03" db="EMBL/GenBank/DDBJ databases">
        <title>Genomic Encyclopedia of Type Strains, Phase IV (KMG-IV): sequencing the most valuable type-strain genomes for metagenomic binning, comparative biology and taxonomic classification.</title>
        <authorList>
            <person name="Goeker M."/>
        </authorList>
    </citation>
    <scope>NUCLEOTIDE SEQUENCE [LARGE SCALE GENOMIC DNA]</scope>
    <source>
        <strain evidence="2 3">DSM 102940</strain>
    </source>
</reference>
<dbReference type="Pfam" id="PF02811">
    <property type="entry name" value="PHP"/>
    <property type="match status" value="1"/>
</dbReference>
<dbReference type="InterPro" id="IPR003141">
    <property type="entry name" value="Pol/His_phosphatase_N"/>
</dbReference>
<feature type="domain" description="Polymerase/histidinol phosphatase N-terminal" evidence="1">
    <location>
        <begin position="5"/>
        <end position="73"/>
    </location>
</feature>
<dbReference type="InterPro" id="IPR016195">
    <property type="entry name" value="Pol/histidinol_Pase-like"/>
</dbReference>
<dbReference type="Proteomes" id="UP000294919">
    <property type="component" value="Unassembled WGS sequence"/>
</dbReference>
<keyword evidence="3" id="KW-1185">Reference proteome</keyword>
<comment type="caution">
    <text evidence="2">The sequence shown here is derived from an EMBL/GenBank/DDBJ whole genome shotgun (WGS) entry which is preliminary data.</text>
</comment>
<evidence type="ECO:0000313" key="3">
    <source>
        <dbReference type="Proteomes" id="UP000294919"/>
    </source>
</evidence>
<accession>A0A4R2L7A0</accession>
<dbReference type="SUPFAM" id="SSF89550">
    <property type="entry name" value="PHP domain-like"/>
    <property type="match status" value="1"/>
</dbReference>
<dbReference type="SMART" id="SM00481">
    <property type="entry name" value="POLIIIAc"/>
    <property type="match status" value="1"/>
</dbReference>
<evidence type="ECO:0000313" key="2">
    <source>
        <dbReference type="EMBL" id="TCO79999.1"/>
    </source>
</evidence>
<gene>
    <name evidence="2" type="ORF">EV214_101233</name>
</gene>
<dbReference type="PANTHER" id="PTHR42924:SF3">
    <property type="entry name" value="POLYMERASE_HISTIDINOL PHOSPHATASE N-TERMINAL DOMAIN-CONTAINING PROTEIN"/>
    <property type="match status" value="1"/>
</dbReference>
<dbReference type="OrthoDB" id="9791620at2"/>
<dbReference type="PANTHER" id="PTHR42924">
    <property type="entry name" value="EXONUCLEASE"/>
    <property type="match status" value="1"/>
</dbReference>
<dbReference type="AlphaFoldDB" id="A0A4R2L7A0"/>
<dbReference type="RefSeq" id="WP_132241829.1">
    <property type="nucleotide sequence ID" value="NZ_SLWV01000001.1"/>
</dbReference>
<dbReference type="GO" id="GO:0035312">
    <property type="term" value="F:5'-3' DNA exonuclease activity"/>
    <property type="evidence" value="ECO:0007669"/>
    <property type="project" value="TreeGrafter"/>
</dbReference>
<sequence length="235" mass="26888">MQIAVDFHIHTALSPCGDNDMTPNNIVNMSVLKGLDAIAITDHNSVENCKACMQVAQNKNILVIPGMEIQTKEEVHLICLFKNLECANIFQKLVYSKLEEKENIPKIFGRQLIFNEKDEVIKENSRMLIASVNLSLNEVFIEMNNLNGAVIPAHIDRSAYSVIANLGFIPKELPIKILEVSKKCDVEKFLRKYKYLSKYKIIKSSDAHYLWHILERENFIEVKKKNIDSVLDTLK</sequence>
<organism evidence="2 3">
    <name type="scientific">Marinisporobacter balticus</name>
    <dbReference type="NCBI Taxonomy" id="2018667"/>
    <lineage>
        <taxon>Bacteria</taxon>
        <taxon>Bacillati</taxon>
        <taxon>Bacillota</taxon>
        <taxon>Clostridia</taxon>
        <taxon>Peptostreptococcales</taxon>
        <taxon>Thermotaleaceae</taxon>
        <taxon>Marinisporobacter</taxon>
    </lineage>
</organism>
<dbReference type="CDD" id="cd07432">
    <property type="entry name" value="PHP_HisPPase"/>
    <property type="match status" value="1"/>
</dbReference>
<dbReference type="InterPro" id="IPR052018">
    <property type="entry name" value="PHP_domain"/>
</dbReference>
<dbReference type="InterPro" id="IPR004013">
    <property type="entry name" value="PHP_dom"/>
</dbReference>